<reference evidence="8" key="1">
    <citation type="submission" date="2023-07" db="EMBL/GenBank/DDBJ databases">
        <title>Conexibacter stalactiti sp. nov., isolated from stalactites in a lava cave and emended description of the genus Conexibacter.</title>
        <authorList>
            <person name="Lee S.D."/>
        </authorList>
    </citation>
    <scope>NUCLEOTIDE SEQUENCE [LARGE SCALE GENOMIC DNA]</scope>
    <source>
        <strain evidence="8">KCTC 39840</strain>
    </source>
</reference>
<feature type="transmembrane region" description="Helical" evidence="6">
    <location>
        <begin position="390"/>
        <end position="411"/>
    </location>
</feature>
<comment type="caution">
    <text evidence="7">The sequence shown here is derived from an EMBL/GenBank/DDBJ whole genome shotgun (WGS) entry which is preliminary data.</text>
</comment>
<sequence length="496" mass="54146">MHGLLKRLLTTTVAYQVGDLVSKVFAVALLPVYTRHVSEADYGIAELLMTAIVLVSILVRFGIGEALVRYHYVDEDQQRRDALARRAVGFLLVATTVVAIPLALLAAPLSEIVIDRRDPAVFRVAVLGLWAFTNLELAYALLRVDERAKAYAITTLSNVLLTISLTVFLVVVNDEGAFGLLLGNYGASAVVLLGLWWTLRRRLLPRRGGADHPGLHSLRALLRFGFPTVPADASVYALNLVDRYYIFHKYGAATAGLYALAVKLAGTVAFVVRAFQYSWPPLAYSIKDDDEAARFYAFVATYYLLLTGWAVGGLLLLGRWLTRLLAAPDFYEAHVAIPWLALGWALYGLFVIFVVIAGRAEVTTRNFPAAAVGLAVNVVLLLVLTPHFELAGAGLALAGAYVAMLIVMRLLTRNLFRVDFEWLRVAQIALAVGGGAALGELLLPTSGAVGFVARAAVFVVLPLLLVPLGFYRAQERQLLRAMVVPVIRLLPGRRNR</sequence>
<gene>
    <name evidence="7" type="ORF">R7226_01230</name>
</gene>
<dbReference type="Proteomes" id="UP001284601">
    <property type="component" value="Unassembled WGS sequence"/>
</dbReference>
<dbReference type="InterPro" id="IPR036259">
    <property type="entry name" value="MFS_trans_sf"/>
</dbReference>
<keyword evidence="8" id="KW-1185">Reference proteome</keyword>
<dbReference type="InterPro" id="IPR002797">
    <property type="entry name" value="Polysacc_synth"/>
</dbReference>
<evidence type="ECO:0000256" key="4">
    <source>
        <dbReference type="ARBA" id="ARBA00022989"/>
    </source>
</evidence>
<dbReference type="Pfam" id="PF01943">
    <property type="entry name" value="Polysacc_synt"/>
    <property type="match status" value="1"/>
</dbReference>
<accession>A0ABU4HHZ7</accession>
<keyword evidence="5 6" id="KW-0472">Membrane</keyword>
<feature type="transmembrane region" description="Helical" evidence="6">
    <location>
        <begin position="423"/>
        <end position="443"/>
    </location>
</feature>
<feature type="transmembrane region" description="Helical" evidence="6">
    <location>
        <begin position="220"/>
        <end position="238"/>
    </location>
</feature>
<name>A0ABU4HHZ7_9ACTN</name>
<feature type="transmembrane region" description="Helical" evidence="6">
    <location>
        <begin position="151"/>
        <end position="172"/>
    </location>
</feature>
<organism evidence="7 8">
    <name type="scientific">Conexibacter stalactiti</name>
    <dbReference type="NCBI Taxonomy" id="1940611"/>
    <lineage>
        <taxon>Bacteria</taxon>
        <taxon>Bacillati</taxon>
        <taxon>Actinomycetota</taxon>
        <taxon>Thermoleophilia</taxon>
        <taxon>Solirubrobacterales</taxon>
        <taxon>Conexibacteraceae</taxon>
        <taxon>Conexibacter</taxon>
    </lineage>
</organism>
<evidence type="ECO:0000313" key="7">
    <source>
        <dbReference type="EMBL" id="MDW5592941.1"/>
    </source>
</evidence>
<dbReference type="SUPFAM" id="SSF103473">
    <property type="entry name" value="MFS general substrate transporter"/>
    <property type="match status" value="1"/>
</dbReference>
<dbReference type="InterPro" id="IPR050833">
    <property type="entry name" value="Poly_Biosynth_Transport"/>
</dbReference>
<keyword evidence="4 6" id="KW-1133">Transmembrane helix</keyword>
<reference evidence="7 8" key="2">
    <citation type="submission" date="2023-10" db="EMBL/GenBank/DDBJ databases">
        <authorList>
            <person name="Han X.F."/>
        </authorList>
    </citation>
    <scope>NUCLEOTIDE SEQUENCE [LARGE SCALE GENOMIC DNA]</scope>
    <source>
        <strain evidence="7 8">KCTC 39840</strain>
    </source>
</reference>
<dbReference type="PANTHER" id="PTHR30250">
    <property type="entry name" value="PST FAMILY PREDICTED COLANIC ACID TRANSPORTER"/>
    <property type="match status" value="1"/>
</dbReference>
<feature type="transmembrane region" description="Helical" evidence="6">
    <location>
        <begin position="42"/>
        <end position="63"/>
    </location>
</feature>
<evidence type="ECO:0000256" key="3">
    <source>
        <dbReference type="ARBA" id="ARBA00022692"/>
    </source>
</evidence>
<proteinExistence type="predicted"/>
<feature type="transmembrane region" description="Helical" evidence="6">
    <location>
        <begin position="178"/>
        <end position="199"/>
    </location>
</feature>
<dbReference type="RefSeq" id="WP_318595198.1">
    <property type="nucleotide sequence ID" value="NZ_JAWSTH010000001.1"/>
</dbReference>
<evidence type="ECO:0000256" key="1">
    <source>
        <dbReference type="ARBA" id="ARBA00004651"/>
    </source>
</evidence>
<feature type="transmembrane region" description="Helical" evidence="6">
    <location>
        <begin position="121"/>
        <end position="142"/>
    </location>
</feature>
<feature type="transmembrane region" description="Helical" evidence="6">
    <location>
        <begin position="295"/>
        <end position="316"/>
    </location>
</feature>
<evidence type="ECO:0000313" key="8">
    <source>
        <dbReference type="Proteomes" id="UP001284601"/>
    </source>
</evidence>
<keyword evidence="2" id="KW-1003">Cell membrane</keyword>
<dbReference type="PANTHER" id="PTHR30250:SF11">
    <property type="entry name" value="O-ANTIGEN TRANSPORTER-RELATED"/>
    <property type="match status" value="1"/>
</dbReference>
<evidence type="ECO:0000256" key="6">
    <source>
        <dbReference type="SAM" id="Phobius"/>
    </source>
</evidence>
<dbReference type="EMBL" id="JAWSTH010000001">
    <property type="protein sequence ID" value="MDW5592941.1"/>
    <property type="molecule type" value="Genomic_DNA"/>
</dbReference>
<comment type="subcellular location">
    <subcellularLocation>
        <location evidence="1">Cell membrane</location>
        <topology evidence="1">Multi-pass membrane protein</topology>
    </subcellularLocation>
</comment>
<protein>
    <submittedName>
        <fullName evidence="7">Lipopolysaccharide biosynthesis protein</fullName>
    </submittedName>
</protein>
<evidence type="ECO:0000256" key="2">
    <source>
        <dbReference type="ARBA" id="ARBA00022475"/>
    </source>
</evidence>
<feature type="transmembrane region" description="Helical" evidence="6">
    <location>
        <begin position="367"/>
        <end position="384"/>
    </location>
</feature>
<evidence type="ECO:0000256" key="5">
    <source>
        <dbReference type="ARBA" id="ARBA00023136"/>
    </source>
</evidence>
<keyword evidence="3 6" id="KW-0812">Transmembrane</keyword>
<feature type="transmembrane region" description="Helical" evidence="6">
    <location>
        <begin position="250"/>
        <end position="275"/>
    </location>
</feature>
<feature type="transmembrane region" description="Helical" evidence="6">
    <location>
        <begin position="87"/>
        <end position="109"/>
    </location>
</feature>
<feature type="transmembrane region" description="Helical" evidence="6">
    <location>
        <begin position="449"/>
        <end position="471"/>
    </location>
</feature>
<feature type="transmembrane region" description="Helical" evidence="6">
    <location>
        <begin position="336"/>
        <end position="355"/>
    </location>
</feature>